<name>A0A2S6I297_9BACT</name>
<dbReference type="Pfam" id="PF18962">
    <property type="entry name" value="Por_Secre_tail"/>
    <property type="match status" value="1"/>
</dbReference>
<dbReference type="NCBIfam" id="TIGR04183">
    <property type="entry name" value="Por_Secre_tail"/>
    <property type="match status" value="1"/>
</dbReference>
<feature type="signal peptide" evidence="1">
    <location>
        <begin position="1"/>
        <end position="21"/>
    </location>
</feature>
<organism evidence="3 4">
    <name type="scientific">Neolewinella xylanilytica</name>
    <dbReference type="NCBI Taxonomy" id="1514080"/>
    <lineage>
        <taxon>Bacteria</taxon>
        <taxon>Pseudomonadati</taxon>
        <taxon>Bacteroidota</taxon>
        <taxon>Saprospiria</taxon>
        <taxon>Saprospirales</taxon>
        <taxon>Lewinellaceae</taxon>
        <taxon>Neolewinella</taxon>
    </lineage>
</organism>
<evidence type="ECO:0000313" key="3">
    <source>
        <dbReference type="EMBL" id="PPK85306.1"/>
    </source>
</evidence>
<dbReference type="RefSeq" id="WP_104419810.1">
    <property type="nucleotide sequence ID" value="NZ_PTJC01000006.1"/>
</dbReference>
<feature type="domain" description="Secretion system C-terminal sorting" evidence="2">
    <location>
        <begin position="462"/>
        <end position="532"/>
    </location>
</feature>
<dbReference type="OrthoDB" id="9803990at2"/>
<evidence type="ECO:0000259" key="2">
    <source>
        <dbReference type="Pfam" id="PF18962"/>
    </source>
</evidence>
<reference evidence="3 4" key="1">
    <citation type="submission" date="2018-02" db="EMBL/GenBank/DDBJ databases">
        <title>Genomic Encyclopedia of Archaeal and Bacterial Type Strains, Phase II (KMG-II): from individual species to whole genera.</title>
        <authorList>
            <person name="Goeker M."/>
        </authorList>
    </citation>
    <scope>NUCLEOTIDE SEQUENCE [LARGE SCALE GENOMIC DNA]</scope>
    <source>
        <strain evidence="3 4">DSM 29526</strain>
    </source>
</reference>
<evidence type="ECO:0000256" key="1">
    <source>
        <dbReference type="SAM" id="SignalP"/>
    </source>
</evidence>
<dbReference type="Proteomes" id="UP000237662">
    <property type="component" value="Unassembled WGS sequence"/>
</dbReference>
<dbReference type="InterPro" id="IPR029058">
    <property type="entry name" value="AB_hydrolase_fold"/>
</dbReference>
<protein>
    <submittedName>
        <fullName evidence="3">Putative secreted protein (Por secretion system target)</fullName>
    </submittedName>
</protein>
<dbReference type="EMBL" id="PTJC01000006">
    <property type="protein sequence ID" value="PPK85306.1"/>
    <property type="molecule type" value="Genomic_DNA"/>
</dbReference>
<feature type="chain" id="PRO_5015703337" evidence="1">
    <location>
        <begin position="22"/>
        <end position="533"/>
    </location>
</feature>
<comment type="caution">
    <text evidence="3">The sequence shown here is derived from an EMBL/GenBank/DDBJ whole genome shotgun (WGS) entry which is preliminary data.</text>
</comment>
<proteinExistence type="predicted"/>
<accession>A0A2S6I297</accession>
<dbReference type="InterPro" id="IPR026444">
    <property type="entry name" value="Secre_tail"/>
</dbReference>
<dbReference type="AlphaFoldDB" id="A0A2S6I297"/>
<dbReference type="Gene3D" id="3.40.50.1820">
    <property type="entry name" value="alpha/beta hydrolase"/>
    <property type="match status" value="1"/>
</dbReference>
<dbReference type="SUPFAM" id="SSF53474">
    <property type="entry name" value="alpha/beta-Hydrolases"/>
    <property type="match status" value="1"/>
</dbReference>
<evidence type="ECO:0000313" key="4">
    <source>
        <dbReference type="Proteomes" id="UP000237662"/>
    </source>
</evidence>
<sequence>MTKRFTLLLGLALCGGLSVTAQMRYVDDMFDVAVTKDVVYGNNISVLTGTPQAVDLLTDVYIPEADTATSRPAVVLMHTGSFLPPYVNGGVTGARTDSAVVEIATRLASRGYVVFPATYRAGWNPFGDQDTRTGTLLNAAYRGGQDTHTAIRWLKSTVAEDSNPYGIDTTKLVVWGLGTGGYNVHTAAYLDRFEELRQDKWISSETGNIYVDEAASGDPLGLVEAPLNTPNHVGYTSNFQLGVNMGGALGDTTWIEGKDTEPALIGLHVVSDPFAPFANGPVIVPTTREFVVNVHGTNIAVREANEAGGNDVMSTVAYPDSINPSVFGPLAAFVSAKNAQLKNTMIDYQGQNIPLSRDNMYPFILPGLQAGPWDWYSKPQLDQTIAAINVDRDEDFDADELHQNSLITNPDLSEAKSNAYIDTTMAFFLPHACEALGLDCAPSITDVEELLESNVVGLTLSPNPAMDYVRLETAEAYPIRDIVVYTITGTQVAYIPSVNQSSYRLDRGNLPTGQYIVRVRVDEGITARKLFIR</sequence>
<keyword evidence="1" id="KW-0732">Signal</keyword>
<gene>
    <name evidence="3" type="ORF">CLV84_2200</name>
</gene>
<keyword evidence="4" id="KW-1185">Reference proteome</keyword>